<dbReference type="HOGENOM" id="CLU_273968_0_0_1"/>
<name>D8Q8B7_SCHCM</name>
<dbReference type="GeneID" id="9592596"/>
<sequence>MAPPSSSGSRPRPPAAGQQTSTVSRNSEWAPPLVVQPSGIVARPLTPEHAWDPMDLVPDADTYVAVPSSKAARKRLLEEKEALEASGKRARLDKRYVLVNLPPLRAPFYYELPPEQRVVDYRLYRQPNIPVVERLVLERLTLHRPQRRHVHFNDEGYGYDFPDPVRVLGRWNLPLDGFKLAEKPDDPALRNRVVGWTEHEECLVLSPNTSYIPYVPPPDMTNYRLRMRSDGQFGAEDWTLVPTYYMPSDAPHIACIPRCPPAPGHPWHLMWLGVDMWFESVLDNYKPHAEKVVLSRAVFKELKKLVNPLRKLATDYLADCKRKKMDPFPWARGLEMTLSHLMGRLGALPVSRRRAVLMARECQRLWRELFGMMNFVHLVQPVLSGLVDAPEVKTPHWFIGAVTEDLHHVQLLYAAGVPVWYVRDYDIEFHQLLRTRNRIAVPYAEEMQSMYTPAQMACINRHPDNLPFIFEGSPKDPRRVKHLHRYATLRVAVSRPIDDPSDDKDPLAFVDFERGASRARPLANLPGFIAEVGNGGPPRTHGEQQHDLPPFDFDTANVPEQVEAPSEQLPDFLYAGSNFEDYELIDSPVFRPVGFTDDEIPPLAQPSTTASTGPSTSSSATTAASSSATTAASSSTTIASSSAPTTAASSAAATSSSSAPSSAIPSSADASSSPGSPTTTTEAADTSSAPPGPPAELITPTIPGQSRWGRSTSALPKSKRRVRKATPPPRARHPSLDLPSMPSSWYNQIKDVRPYWPFESSKTDDHRSFPLPSIITGPDTDERCAFYVQAWTALAPYLVEGAQSDVRELDMPMVIAPEQVPNPEEKEWQPSSESLRRRTALKASDWKQLLFARVTMRGQGAVAGTMGIIRDLLGEGFDWDAFVKSQLQPYTIRGVVVQPGMLPPPNVMKDELLYVQELGFRQDVVDLERRVRPYALTPAEELHRLRHMFDRRTWDGVDIFNLKDLGEGRGLAAADWLERSRYVQAFARVMMHWIPRLPASLDHLARAERMTYGQFYWFEEEVVAFYVRLLWYELHRTAIAPPRRSTA</sequence>
<accession>D8Q8B7</accession>
<dbReference type="EMBL" id="GL377307">
    <property type="protein sequence ID" value="EFI96161.1"/>
    <property type="molecule type" value="Genomic_DNA"/>
</dbReference>
<feature type="region of interest" description="Disordered" evidence="1">
    <location>
        <begin position="596"/>
        <end position="743"/>
    </location>
</feature>
<dbReference type="RefSeq" id="XP_003031064.1">
    <property type="nucleotide sequence ID" value="XM_003031018.1"/>
</dbReference>
<feature type="region of interest" description="Disordered" evidence="1">
    <location>
        <begin position="1"/>
        <end position="31"/>
    </location>
</feature>
<proteinExistence type="predicted"/>
<evidence type="ECO:0000313" key="3">
    <source>
        <dbReference type="Proteomes" id="UP000007431"/>
    </source>
</evidence>
<dbReference type="KEGG" id="scm:SCHCO_02504581"/>
<feature type="compositionally biased region" description="Polar residues" evidence="1">
    <location>
        <begin position="18"/>
        <end position="27"/>
    </location>
</feature>
<feature type="compositionally biased region" description="Low complexity" evidence="1">
    <location>
        <begin position="1"/>
        <end position="10"/>
    </location>
</feature>
<evidence type="ECO:0000256" key="1">
    <source>
        <dbReference type="SAM" id="MobiDB-lite"/>
    </source>
</evidence>
<dbReference type="OrthoDB" id="2634326at2759"/>
<dbReference type="InParanoid" id="D8Q8B7"/>
<protein>
    <submittedName>
        <fullName evidence="2">Uncharacterized protein</fullName>
    </submittedName>
</protein>
<feature type="compositionally biased region" description="Polar residues" evidence="1">
    <location>
        <begin position="702"/>
        <end position="715"/>
    </location>
</feature>
<feature type="compositionally biased region" description="Low complexity" evidence="1">
    <location>
        <begin position="606"/>
        <end position="689"/>
    </location>
</feature>
<gene>
    <name evidence="2" type="ORF">SCHCODRAFT_235596</name>
</gene>
<dbReference type="Proteomes" id="UP000007431">
    <property type="component" value="Unassembled WGS sequence"/>
</dbReference>
<evidence type="ECO:0000313" key="2">
    <source>
        <dbReference type="EMBL" id="EFI96161.1"/>
    </source>
</evidence>
<dbReference type="VEuPathDB" id="FungiDB:SCHCODRAFT_02504581"/>
<keyword evidence="3" id="KW-1185">Reference proteome</keyword>
<reference evidence="2 3" key="1">
    <citation type="journal article" date="2010" name="Nat. Biotechnol.">
        <title>Genome sequence of the model mushroom Schizophyllum commune.</title>
        <authorList>
            <person name="Ohm R.A."/>
            <person name="de Jong J.F."/>
            <person name="Lugones L.G."/>
            <person name="Aerts A."/>
            <person name="Kothe E."/>
            <person name="Stajich J.E."/>
            <person name="de Vries R.P."/>
            <person name="Record E."/>
            <person name="Levasseur A."/>
            <person name="Baker S.E."/>
            <person name="Bartholomew K.A."/>
            <person name="Coutinho P.M."/>
            <person name="Erdmann S."/>
            <person name="Fowler T.J."/>
            <person name="Gathman A.C."/>
            <person name="Lombard V."/>
            <person name="Henrissat B."/>
            <person name="Knabe N."/>
            <person name="Kuees U."/>
            <person name="Lilly W.W."/>
            <person name="Lindquist E."/>
            <person name="Lucas S."/>
            <person name="Magnuson J.K."/>
            <person name="Piumi F."/>
            <person name="Raudaskoski M."/>
            <person name="Salamov A."/>
            <person name="Schmutz J."/>
            <person name="Schwarze F.W.M.R."/>
            <person name="vanKuyk P.A."/>
            <person name="Horton J.S."/>
            <person name="Grigoriev I.V."/>
            <person name="Woesten H.A.B."/>
        </authorList>
    </citation>
    <scope>NUCLEOTIDE SEQUENCE [LARGE SCALE GENOMIC DNA]</scope>
    <source>
        <strain evidence="3">H4-8 / FGSC 9210</strain>
    </source>
</reference>
<dbReference type="AlphaFoldDB" id="D8Q8B7"/>
<organism evidence="3">
    <name type="scientific">Schizophyllum commune (strain H4-8 / FGSC 9210)</name>
    <name type="common">Split gill fungus</name>
    <dbReference type="NCBI Taxonomy" id="578458"/>
    <lineage>
        <taxon>Eukaryota</taxon>
        <taxon>Fungi</taxon>
        <taxon>Dikarya</taxon>
        <taxon>Basidiomycota</taxon>
        <taxon>Agaricomycotina</taxon>
        <taxon>Agaricomycetes</taxon>
        <taxon>Agaricomycetidae</taxon>
        <taxon>Agaricales</taxon>
        <taxon>Schizophyllaceae</taxon>
        <taxon>Schizophyllum</taxon>
    </lineage>
</organism>